<protein>
    <submittedName>
        <fullName evidence="2">Uncharacterized protein</fullName>
    </submittedName>
</protein>
<feature type="region of interest" description="Disordered" evidence="1">
    <location>
        <begin position="38"/>
        <end position="74"/>
    </location>
</feature>
<feature type="compositionally biased region" description="Polar residues" evidence="1">
    <location>
        <begin position="64"/>
        <end position="74"/>
    </location>
</feature>
<dbReference type="EMBL" id="QXFW01000287">
    <property type="protein sequence ID" value="KAE9017403.1"/>
    <property type="molecule type" value="Genomic_DNA"/>
</dbReference>
<evidence type="ECO:0000313" key="2">
    <source>
        <dbReference type="EMBL" id="KAE9017403.1"/>
    </source>
</evidence>
<proteinExistence type="predicted"/>
<gene>
    <name evidence="2" type="ORF">PF011_g6721</name>
</gene>
<organism evidence="2 3">
    <name type="scientific">Phytophthora fragariae</name>
    <dbReference type="NCBI Taxonomy" id="53985"/>
    <lineage>
        <taxon>Eukaryota</taxon>
        <taxon>Sar</taxon>
        <taxon>Stramenopiles</taxon>
        <taxon>Oomycota</taxon>
        <taxon>Peronosporomycetes</taxon>
        <taxon>Peronosporales</taxon>
        <taxon>Peronosporaceae</taxon>
        <taxon>Phytophthora</taxon>
    </lineage>
</organism>
<name>A0A6A3LNM7_9STRA</name>
<dbReference type="Proteomes" id="UP000460718">
    <property type="component" value="Unassembled WGS sequence"/>
</dbReference>
<sequence>MVRIYAEKTKQTTIALVQAGSFIVAIAEASGIHERTIRKWPAAEKERGPLTAARPGPKPPPKALSSTSTAGSWDGNSSVVLLAVLISCMGGCIAM</sequence>
<comment type="caution">
    <text evidence="2">The sequence shown here is derived from an EMBL/GenBank/DDBJ whole genome shotgun (WGS) entry which is preliminary data.</text>
</comment>
<reference evidence="2 3" key="1">
    <citation type="submission" date="2018-09" db="EMBL/GenBank/DDBJ databases">
        <title>Genomic investigation of the strawberry pathogen Phytophthora fragariae indicates pathogenicity is determined by transcriptional variation in three key races.</title>
        <authorList>
            <person name="Adams T.M."/>
            <person name="Armitage A.D."/>
            <person name="Sobczyk M.K."/>
            <person name="Bates H.J."/>
            <person name="Dunwell J.M."/>
            <person name="Nellist C.F."/>
            <person name="Harrison R.J."/>
        </authorList>
    </citation>
    <scope>NUCLEOTIDE SEQUENCE [LARGE SCALE GENOMIC DNA]</scope>
    <source>
        <strain evidence="2 3">SCRP245</strain>
    </source>
</reference>
<dbReference type="AlphaFoldDB" id="A0A6A3LNM7"/>
<accession>A0A6A3LNM7</accession>
<evidence type="ECO:0000313" key="3">
    <source>
        <dbReference type="Proteomes" id="UP000460718"/>
    </source>
</evidence>
<feature type="compositionally biased region" description="Basic and acidic residues" evidence="1">
    <location>
        <begin position="38"/>
        <end position="48"/>
    </location>
</feature>
<evidence type="ECO:0000256" key="1">
    <source>
        <dbReference type="SAM" id="MobiDB-lite"/>
    </source>
</evidence>